<keyword evidence="4" id="KW-1185">Reference proteome</keyword>
<dbReference type="Proteomes" id="UP001058974">
    <property type="component" value="Chromosome 3"/>
</dbReference>
<feature type="region of interest" description="Disordered" evidence="1">
    <location>
        <begin position="215"/>
        <end position="260"/>
    </location>
</feature>
<dbReference type="Pfam" id="PF22936">
    <property type="entry name" value="Pol_BBD"/>
    <property type="match status" value="1"/>
</dbReference>
<evidence type="ECO:0000313" key="3">
    <source>
        <dbReference type="EMBL" id="KAI5425306.1"/>
    </source>
</evidence>
<accession>A0A9D4XQ32</accession>
<dbReference type="EMBL" id="JAMSHJ010000003">
    <property type="protein sequence ID" value="KAI5425306.1"/>
    <property type="molecule type" value="Genomic_DNA"/>
</dbReference>
<comment type="caution">
    <text evidence="3">The sequence shown here is derived from an EMBL/GenBank/DDBJ whole genome shotgun (WGS) entry which is preliminary data.</text>
</comment>
<feature type="domain" description="Retrovirus-related Pol polyprotein from transposon TNT 1-94-like beta-barrel" evidence="2">
    <location>
        <begin position="100"/>
        <end position="175"/>
    </location>
</feature>
<feature type="compositionally biased region" description="Acidic residues" evidence="1">
    <location>
        <begin position="215"/>
        <end position="229"/>
    </location>
</feature>
<gene>
    <name evidence="3" type="ORF">KIW84_031195</name>
</gene>
<evidence type="ECO:0000313" key="4">
    <source>
        <dbReference type="Proteomes" id="UP001058974"/>
    </source>
</evidence>
<evidence type="ECO:0000259" key="2">
    <source>
        <dbReference type="Pfam" id="PF22936"/>
    </source>
</evidence>
<organism evidence="3 4">
    <name type="scientific">Pisum sativum</name>
    <name type="common">Garden pea</name>
    <name type="synonym">Lathyrus oleraceus</name>
    <dbReference type="NCBI Taxonomy" id="3888"/>
    <lineage>
        <taxon>Eukaryota</taxon>
        <taxon>Viridiplantae</taxon>
        <taxon>Streptophyta</taxon>
        <taxon>Embryophyta</taxon>
        <taxon>Tracheophyta</taxon>
        <taxon>Spermatophyta</taxon>
        <taxon>Magnoliopsida</taxon>
        <taxon>eudicotyledons</taxon>
        <taxon>Gunneridae</taxon>
        <taxon>Pentapetalae</taxon>
        <taxon>rosids</taxon>
        <taxon>fabids</taxon>
        <taxon>Fabales</taxon>
        <taxon>Fabaceae</taxon>
        <taxon>Papilionoideae</taxon>
        <taxon>50 kb inversion clade</taxon>
        <taxon>NPAAA clade</taxon>
        <taxon>Hologalegina</taxon>
        <taxon>IRL clade</taxon>
        <taxon>Fabeae</taxon>
        <taxon>Lathyrus</taxon>
    </lineage>
</organism>
<evidence type="ECO:0000256" key="1">
    <source>
        <dbReference type="SAM" id="MobiDB-lite"/>
    </source>
</evidence>
<protein>
    <recommendedName>
        <fullName evidence="2">Retrovirus-related Pol polyprotein from transposon TNT 1-94-like beta-barrel domain-containing protein</fullName>
    </recommendedName>
</protein>
<dbReference type="AlphaFoldDB" id="A0A9D4XQ32"/>
<sequence>MVMENLLRSREYLVVFESGYIQPTTKDIDQLSVDALQSSLLVHEQKFKGDRGEEHALEVTHEGYGGRGRGKAAFRGGRGQEEMVLMAYTDMLGGDRDDVWFIDSGCSNHMCGDSSLFCDLEKGFNKVVRLGNYASMNVIGKGSVRLTIKGVNHLVWDVYYVPGLKNNLLSVGHLVWDVYYVPRSGCHLEEEEQWNWEKIFEDDRRFDLEWEDGNSEEVEDFDDGSEEENIASPIRDESSDGNEEDESAPPMTPRVRRPPTYLNDFVSGDGLSDEGEEAKYVMEVLRHFGMEHRNSVENPMVPGFKISKDENGTEMDGSFFKQLIGSMMYLTATRPDIMYALQFCGTRQQIADIFTKPLKLELFRKLKRRLGVCELPHVN</sequence>
<proteinExistence type="predicted"/>
<dbReference type="InterPro" id="IPR054722">
    <property type="entry name" value="PolX-like_BBD"/>
</dbReference>
<dbReference type="Gramene" id="Psat03G0119500-T1">
    <property type="protein sequence ID" value="KAI5425306.1"/>
    <property type="gene ID" value="KIW84_031195"/>
</dbReference>
<reference evidence="3 4" key="1">
    <citation type="journal article" date="2022" name="Nat. Genet.">
        <title>Improved pea reference genome and pan-genome highlight genomic features and evolutionary characteristics.</title>
        <authorList>
            <person name="Yang T."/>
            <person name="Liu R."/>
            <person name="Luo Y."/>
            <person name="Hu S."/>
            <person name="Wang D."/>
            <person name="Wang C."/>
            <person name="Pandey M.K."/>
            <person name="Ge S."/>
            <person name="Xu Q."/>
            <person name="Li N."/>
            <person name="Li G."/>
            <person name="Huang Y."/>
            <person name="Saxena R.K."/>
            <person name="Ji Y."/>
            <person name="Li M."/>
            <person name="Yan X."/>
            <person name="He Y."/>
            <person name="Liu Y."/>
            <person name="Wang X."/>
            <person name="Xiang C."/>
            <person name="Varshney R.K."/>
            <person name="Ding H."/>
            <person name="Gao S."/>
            <person name="Zong X."/>
        </authorList>
    </citation>
    <scope>NUCLEOTIDE SEQUENCE [LARGE SCALE GENOMIC DNA]</scope>
    <source>
        <strain evidence="3 4">cv. Zhongwan 6</strain>
    </source>
</reference>
<name>A0A9D4XQ32_PEA</name>